<comment type="catalytic activity">
    <reaction evidence="3">
        <text>[protein]-L-glutamate 5-O-methyl ester + H2O = L-glutamyl-[protein] + methanol + H(+)</text>
        <dbReference type="Rhea" id="RHEA:23236"/>
        <dbReference type="Rhea" id="RHEA-COMP:10208"/>
        <dbReference type="Rhea" id="RHEA-COMP:10311"/>
        <dbReference type="ChEBI" id="CHEBI:15377"/>
        <dbReference type="ChEBI" id="CHEBI:15378"/>
        <dbReference type="ChEBI" id="CHEBI:17790"/>
        <dbReference type="ChEBI" id="CHEBI:29973"/>
        <dbReference type="ChEBI" id="CHEBI:82795"/>
        <dbReference type="EC" id="3.1.1.61"/>
    </reaction>
</comment>
<dbReference type="STRING" id="1137991.SAMN05660642_04059"/>
<evidence type="ECO:0000259" key="5">
    <source>
        <dbReference type="PROSITE" id="PS50122"/>
    </source>
</evidence>
<dbReference type="RefSeq" id="WP_091222665.1">
    <property type="nucleotide sequence ID" value="NZ_FNHE01000012.1"/>
</dbReference>
<dbReference type="EC" id="3.1.1.61" evidence="2"/>
<dbReference type="OrthoDB" id="9793421at2"/>
<reference evidence="7" key="1">
    <citation type="submission" date="2016-10" db="EMBL/GenBank/DDBJ databases">
        <authorList>
            <person name="Varghese N."/>
            <person name="Submissions S."/>
        </authorList>
    </citation>
    <scope>NUCLEOTIDE SEQUENCE [LARGE SCALE GENOMIC DNA]</scope>
    <source>
        <strain evidence="7">DSM 45419</strain>
    </source>
</reference>
<feature type="active site" evidence="4">
    <location>
        <position position="135"/>
    </location>
</feature>
<dbReference type="PROSITE" id="PS50122">
    <property type="entry name" value="CHEB"/>
    <property type="match status" value="1"/>
</dbReference>
<dbReference type="PANTHER" id="PTHR42872">
    <property type="entry name" value="PROTEIN-GLUTAMATE METHYLESTERASE/PROTEIN-GLUTAMINE GLUTAMINASE"/>
    <property type="match status" value="1"/>
</dbReference>
<feature type="active site" evidence="4">
    <location>
        <position position="21"/>
    </location>
</feature>
<accession>A0A1G9YNQ6</accession>
<dbReference type="PANTHER" id="PTHR42872:SF6">
    <property type="entry name" value="PROTEIN-GLUTAMATE METHYLESTERASE_PROTEIN-GLUTAMINE GLUTAMINASE"/>
    <property type="match status" value="1"/>
</dbReference>
<dbReference type="AlphaFoldDB" id="A0A1G9YNQ6"/>
<dbReference type="InterPro" id="IPR035909">
    <property type="entry name" value="CheB_C"/>
</dbReference>
<evidence type="ECO:0000313" key="6">
    <source>
        <dbReference type="EMBL" id="SDN10808.1"/>
    </source>
</evidence>
<feature type="active site" evidence="4">
    <location>
        <position position="48"/>
    </location>
</feature>
<dbReference type="GO" id="GO:0000156">
    <property type="term" value="F:phosphorelay response regulator activity"/>
    <property type="evidence" value="ECO:0007669"/>
    <property type="project" value="InterPro"/>
</dbReference>
<dbReference type="GO" id="GO:0008984">
    <property type="term" value="F:protein-glutamate methylesterase activity"/>
    <property type="evidence" value="ECO:0007669"/>
    <property type="project" value="UniProtKB-EC"/>
</dbReference>
<name>A0A1G9YNQ6_9ACTN</name>
<dbReference type="InterPro" id="IPR000673">
    <property type="entry name" value="Sig_transdc_resp-reg_Me-estase"/>
</dbReference>
<dbReference type="SUPFAM" id="SSF52738">
    <property type="entry name" value="Methylesterase CheB, C-terminal domain"/>
    <property type="match status" value="1"/>
</dbReference>
<evidence type="ECO:0000256" key="3">
    <source>
        <dbReference type="ARBA" id="ARBA00048267"/>
    </source>
</evidence>
<evidence type="ECO:0000256" key="1">
    <source>
        <dbReference type="ARBA" id="ARBA00022801"/>
    </source>
</evidence>
<feature type="domain" description="CheB-type methylesterase" evidence="5">
    <location>
        <begin position="5"/>
        <end position="193"/>
    </location>
</feature>
<dbReference type="CDD" id="cd16433">
    <property type="entry name" value="CheB"/>
    <property type="match status" value="1"/>
</dbReference>
<keyword evidence="4" id="KW-0145">Chemotaxis</keyword>
<sequence length="227" mass="22671">MATRPLPDRRHGFGVVALAASAGGVRALRTVVSGLPADFPVPVLVVQHRGPGTPELLSDLLGARAALPVRTAASGPLLPGVTVLPAGTTAELHPDGRLALRACPTARTADDLLTSAAAAFGRRVLAVVLTGRLSDGAAGVRAVRRAGGRVLVQDPDDAEAPGMPSAALATGCVEHALPLDLVAPALVAYAMAPGAADLLAVPIPPWARLGPPGPASARPGMTSVLQG</sequence>
<organism evidence="6 7">
    <name type="scientific">Geodermatophilus siccatus</name>
    <dbReference type="NCBI Taxonomy" id="1137991"/>
    <lineage>
        <taxon>Bacteria</taxon>
        <taxon>Bacillati</taxon>
        <taxon>Actinomycetota</taxon>
        <taxon>Actinomycetes</taxon>
        <taxon>Geodermatophilales</taxon>
        <taxon>Geodermatophilaceae</taxon>
        <taxon>Geodermatophilus</taxon>
    </lineage>
</organism>
<dbReference type="EMBL" id="FNHE01000012">
    <property type="protein sequence ID" value="SDN10808.1"/>
    <property type="molecule type" value="Genomic_DNA"/>
</dbReference>
<evidence type="ECO:0000256" key="2">
    <source>
        <dbReference type="ARBA" id="ARBA00039140"/>
    </source>
</evidence>
<dbReference type="Pfam" id="PF01339">
    <property type="entry name" value="CheB_methylest"/>
    <property type="match status" value="1"/>
</dbReference>
<evidence type="ECO:0000256" key="4">
    <source>
        <dbReference type="PROSITE-ProRule" id="PRU00050"/>
    </source>
</evidence>
<dbReference type="GO" id="GO:0006935">
    <property type="term" value="P:chemotaxis"/>
    <property type="evidence" value="ECO:0007669"/>
    <property type="project" value="UniProtKB-UniRule"/>
</dbReference>
<dbReference type="Gene3D" id="3.40.50.180">
    <property type="entry name" value="Methylesterase CheB, C-terminal domain"/>
    <property type="match status" value="1"/>
</dbReference>
<keyword evidence="7" id="KW-1185">Reference proteome</keyword>
<protein>
    <recommendedName>
        <fullName evidence="2">protein-glutamate methylesterase</fullName>
        <ecNumber evidence="2">3.1.1.61</ecNumber>
    </recommendedName>
</protein>
<gene>
    <name evidence="6" type="ORF">SAMN05660642_04059</name>
</gene>
<evidence type="ECO:0000313" key="7">
    <source>
        <dbReference type="Proteomes" id="UP000198680"/>
    </source>
</evidence>
<dbReference type="GO" id="GO:0005737">
    <property type="term" value="C:cytoplasm"/>
    <property type="evidence" value="ECO:0007669"/>
    <property type="project" value="InterPro"/>
</dbReference>
<proteinExistence type="predicted"/>
<dbReference type="Proteomes" id="UP000198680">
    <property type="component" value="Unassembled WGS sequence"/>
</dbReference>
<keyword evidence="1 4" id="KW-0378">Hydrolase</keyword>